<evidence type="ECO:0000256" key="6">
    <source>
        <dbReference type="PROSITE-ProRule" id="PRU01023"/>
    </source>
</evidence>
<evidence type="ECO:0000256" key="4">
    <source>
        <dbReference type="ARBA" id="ARBA00022691"/>
    </source>
</evidence>
<dbReference type="GO" id="GO:0008173">
    <property type="term" value="F:RNA methyltransferase activity"/>
    <property type="evidence" value="ECO:0007669"/>
    <property type="project" value="InterPro"/>
</dbReference>
<dbReference type="EMBL" id="JPOS01000090">
    <property type="protein sequence ID" value="KGE85346.1"/>
    <property type="molecule type" value="Genomic_DNA"/>
</dbReference>
<dbReference type="Pfam" id="PF01189">
    <property type="entry name" value="Methyltr_RsmB-F"/>
    <property type="match status" value="1"/>
</dbReference>
<dbReference type="OrthoDB" id="9810297at2"/>
<evidence type="ECO:0000256" key="1">
    <source>
        <dbReference type="ARBA" id="ARBA00022490"/>
    </source>
</evidence>
<dbReference type="Pfam" id="PF13636">
    <property type="entry name" value="Methyltranf_PUA"/>
    <property type="match status" value="1"/>
</dbReference>
<keyword evidence="2 6" id="KW-0489">Methyltransferase</keyword>
<keyword evidence="9" id="KW-1185">Reference proteome</keyword>
<reference evidence="8 9" key="1">
    <citation type="journal article" date="2014" name="Int. J. Syst. Evol. Microbiol.">
        <title>Phaeodactylibacter xiamenensis gen. nov., sp. nov., a member of the family Saprospiraceae isolated from the marine alga Phaeodactylum tricornutum.</title>
        <authorList>
            <person name="Chen Z.Jr."/>
            <person name="Lei X."/>
            <person name="Lai Q."/>
            <person name="Li Y."/>
            <person name="Zhang B."/>
            <person name="Zhang J."/>
            <person name="Zhang H."/>
            <person name="Yang L."/>
            <person name="Zheng W."/>
            <person name="Tian Y."/>
            <person name="Yu Z."/>
            <person name="Xu H.Jr."/>
            <person name="Zheng T."/>
        </authorList>
    </citation>
    <scope>NUCLEOTIDE SEQUENCE [LARGE SCALE GENOMIC DNA]</scope>
    <source>
        <strain evidence="8 9">KD52</strain>
    </source>
</reference>
<comment type="caution">
    <text evidence="6">Lacks conserved residue(s) required for the propagation of feature annotation.</text>
</comment>
<keyword evidence="5 6" id="KW-0694">RNA-binding</keyword>
<feature type="binding site" evidence="6">
    <location>
        <position position="132"/>
    </location>
    <ligand>
        <name>S-adenosyl-L-methionine</name>
        <dbReference type="ChEBI" id="CHEBI:59789"/>
    </ligand>
</feature>
<dbReference type="AlphaFoldDB" id="A0A098RZT1"/>
<dbReference type="InterPro" id="IPR031341">
    <property type="entry name" value="Methyltr_RsmF_N"/>
</dbReference>
<dbReference type="PANTHER" id="PTHR22807:SF30">
    <property type="entry name" value="28S RRNA (CYTOSINE(4447)-C(5))-METHYLTRANSFERASE-RELATED"/>
    <property type="match status" value="1"/>
</dbReference>
<feature type="domain" description="SAM-dependent MTase RsmB/NOP-type" evidence="7">
    <location>
        <begin position="1"/>
        <end position="289"/>
    </location>
</feature>
<dbReference type="SUPFAM" id="SSF53335">
    <property type="entry name" value="S-adenosyl-L-methionine-dependent methyltransferases"/>
    <property type="match status" value="1"/>
</dbReference>
<feature type="binding site" evidence="6">
    <location>
        <position position="159"/>
    </location>
    <ligand>
        <name>S-adenosyl-L-methionine</name>
        <dbReference type="ChEBI" id="CHEBI:59789"/>
    </ligand>
</feature>
<evidence type="ECO:0000256" key="5">
    <source>
        <dbReference type="ARBA" id="ARBA00022884"/>
    </source>
</evidence>
<organism evidence="8 9">
    <name type="scientific">Phaeodactylibacter xiamenensis</name>
    <dbReference type="NCBI Taxonomy" id="1524460"/>
    <lineage>
        <taxon>Bacteria</taxon>
        <taxon>Pseudomonadati</taxon>
        <taxon>Bacteroidota</taxon>
        <taxon>Saprospiria</taxon>
        <taxon>Saprospirales</taxon>
        <taxon>Haliscomenobacteraceae</taxon>
        <taxon>Phaeodactylibacter</taxon>
    </lineage>
</organism>
<evidence type="ECO:0000256" key="2">
    <source>
        <dbReference type="ARBA" id="ARBA00022603"/>
    </source>
</evidence>
<dbReference type="CDD" id="cd02440">
    <property type="entry name" value="AdoMet_MTases"/>
    <property type="match status" value="1"/>
</dbReference>
<dbReference type="RefSeq" id="WP_044228443.1">
    <property type="nucleotide sequence ID" value="NZ_JBKAGJ010000004.1"/>
</dbReference>
<dbReference type="PROSITE" id="PS51686">
    <property type="entry name" value="SAM_MT_RSMB_NOP"/>
    <property type="match status" value="1"/>
</dbReference>
<evidence type="ECO:0000259" key="7">
    <source>
        <dbReference type="PROSITE" id="PS51686"/>
    </source>
</evidence>
<keyword evidence="4 6" id="KW-0949">S-adenosyl-L-methionine</keyword>
<sequence>MPALPAAFEARMQDQLGPDWAAFAEALNSPAPVSINYNRAKTEAPIYEGSPVLWNRTAQYLPERPSFTLDPHFHAGRYYVQEAGSMFLAYVVEQLRQEQDFSTALDLCGAPGGKTTVLLNALPDECIVVANEVIKSRYAILRENLAKWGRANVIATHADSERFSPLARWFDLVVVDAPCSGEGLFRKTPGATKEWNPENVALCESRQQNILDHTLPLIAPGGILIYSTCTYNEGENDDQVARILEKGGFETVSFDLPEDWGIMPTGLGYQFYPHRTRSEGFYLAVLRKEGKATNWSTKTPLRYFTKVPKATEQAALSWLDPEAQLNILTTPKGQLYAVPEGALPLLSILSQSLPRLDPGTPVGLMKGKHLIPDHALSLSLHLHPDTPVADLDKDTALDYLRKAALPARPGQKGWHLMRYDGWGIGWGKMLPNRVNNYFPNHLQVRMSLP</sequence>
<evidence type="ECO:0000313" key="9">
    <source>
        <dbReference type="Proteomes" id="UP000029736"/>
    </source>
</evidence>
<dbReference type="InterPro" id="IPR001678">
    <property type="entry name" value="MeTrfase_RsmB-F_NOP2_dom"/>
</dbReference>
<dbReference type="GO" id="GO:0003723">
    <property type="term" value="F:RNA binding"/>
    <property type="evidence" value="ECO:0007669"/>
    <property type="project" value="UniProtKB-UniRule"/>
</dbReference>
<dbReference type="STRING" id="1524460.IX84_27995"/>
<protein>
    <recommendedName>
        <fullName evidence="7">SAM-dependent MTase RsmB/NOP-type domain-containing protein</fullName>
    </recommendedName>
</protein>
<dbReference type="PRINTS" id="PR02008">
    <property type="entry name" value="RCMTFAMILY"/>
</dbReference>
<dbReference type="Gene3D" id="3.40.50.150">
    <property type="entry name" value="Vaccinia Virus protein VP39"/>
    <property type="match status" value="1"/>
</dbReference>
<keyword evidence="1" id="KW-0963">Cytoplasm</keyword>
<dbReference type="PANTHER" id="PTHR22807">
    <property type="entry name" value="NOP2 YEAST -RELATED NOL1/NOP2/FMU SUN DOMAIN-CONTAINING"/>
    <property type="match status" value="1"/>
</dbReference>
<dbReference type="Gene3D" id="2.30.130.60">
    <property type="match status" value="1"/>
</dbReference>
<evidence type="ECO:0000256" key="3">
    <source>
        <dbReference type="ARBA" id="ARBA00022679"/>
    </source>
</evidence>
<name>A0A098RZT1_9BACT</name>
<dbReference type="InterPro" id="IPR029063">
    <property type="entry name" value="SAM-dependent_MTases_sf"/>
</dbReference>
<feature type="binding site" evidence="6">
    <location>
        <position position="176"/>
    </location>
    <ligand>
        <name>S-adenosyl-L-methionine</name>
        <dbReference type="ChEBI" id="CHEBI:59789"/>
    </ligand>
</feature>
<comment type="similarity">
    <text evidence="6">Belongs to the class I-like SAM-binding methyltransferase superfamily. RsmB/NOP family.</text>
</comment>
<dbReference type="InterPro" id="IPR049560">
    <property type="entry name" value="MeTrfase_RsmB-F_NOP2_cat"/>
</dbReference>
<comment type="caution">
    <text evidence="8">The sequence shown here is derived from an EMBL/GenBank/DDBJ whole genome shotgun (WGS) entry which is preliminary data.</text>
</comment>
<dbReference type="InterPro" id="IPR027391">
    <property type="entry name" value="Nol1_Nop2_Fmu_2"/>
</dbReference>
<dbReference type="Gene3D" id="3.30.70.1170">
    <property type="entry name" value="Sun protein, domain 3"/>
    <property type="match status" value="1"/>
</dbReference>
<evidence type="ECO:0000313" key="8">
    <source>
        <dbReference type="EMBL" id="KGE85346.1"/>
    </source>
</evidence>
<dbReference type="GO" id="GO:0001510">
    <property type="term" value="P:RNA methylation"/>
    <property type="evidence" value="ECO:0007669"/>
    <property type="project" value="InterPro"/>
</dbReference>
<keyword evidence="3 6" id="KW-0808">Transferase</keyword>
<accession>A0A098RZT1</accession>
<gene>
    <name evidence="8" type="ORF">IX84_27995</name>
</gene>
<dbReference type="Proteomes" id="UP000029736">
    <property type="component" value="Unassembled WGS sequence"/>
</dbReference>
<proteinExistence type="inferred from homology"/>
<feature type="active site" description="Nucleophile" evidence="6">
    <location>
        <position position="229"/>
    </location>
</feature>
<dbReference type="InterPro" id="IPR023267">
    <property type="entry name" value="RCMT"/>
</dbReference>
<dbReference type="Pfam" id="PF17125">
    <property type="entry name" value="Methyltr_RsmF_N"/>
    <property type="match status" value="1"/>
</dbReference>